<dbReference type="HOGENOM" id="CLU_015702_2_1_0"/>
<dbReference type="SMART" id="SM00052">
    <property type="entry name" value="EAL"/>
    <property type="match status" value="1"/>
</dbReference>
<dbReference type="SUPFAM" id="SSF54631">
    <property type="entry name" value="CBS-domain pair"/>
    <property type="match status" value="1"/>
</dbReference>
<dbReference type="InterPro" id="IPR050706">
    <property type="entry name" value="Cyclic-di-GMP_PDE-like"/>
</dbReference>
<dbReference type="NCBIfam" id="TIGR00254">
    <property type="entry name" value="GGDEF"/>
    <property type="match status" value="1"/>
</dbReference>
<evidence type="ECO:0000256" key="1">
    <source>
        <dbReference type="PROSITE-ProRule" id="PRU00703"/>
    </source>
</evidence>
<keyword evidence="1" id="KW-0129">CBS domain</keyword>
<dbReference type="PROSITE" id="PS50887">
    <property type="entry name" value="GGDEF"/>
    <property type="match status" value="1"/>
</dbReference>
<dbReference type="PROSITE" id="PS50883">
    <property type="entry name" value="EAL"/>
    <property type="match status" value="1"/>
</dbReference>
<reference key="1">
    <citation type="submission" date="2010-11" db="EMBL/GenBank/DDBJ databases">
        <title>The complete genome of chromosome of Calditerrivibrio nitroreducens DSM 19672.</title>
        <authorList>
            <consortium name="US DOE Joint Genome Institute (JGI-PGF)"/>
            <person name="Lucas S."/>
            <person name="Copeland A."/>
            <person name="Lapidus A."/>
            <person name="Bruce D."/>
            <person name="Goodwin L."/>
            <person name="Pitluck S."/>
            <person name="Kyrpides N."/>
            <person name="Mavromatis K."/>
            <person name="Ivanova N."/>
            <person name="Mikhailova N."/>
            <person name="Zeytun A."/>
            <person name="Brettin T."/>
            <person name="Detter J.C."/>
            <person name="Tapia R."/>
            <person name="Han C."/>
            <person name="Land M."/>
            <person name="Hauser L."/>
            <person name="Markowitz V."/>
            <person name="Cheng J.-F."/>
            <person name="Hugenholtz P."/>
            <person name="Woyke T."/>
            <person name="Wu D."/>
            <person name="Spring S."/>
            <person name="Schroeder M."/>
            <person name="Brambilla E."/>
            <person name="Klenk H.-P."/>
            <person name="Eisen J.A."/>
        </authorList>
    </citation>
    <scope>NUCLEOTIDE SEQUENCE [LARGE SCALE GENOMIC DNA]</scope>
    <source>
        <strain>DSM 19672</strain>
    </source>
</reference>
<dbReference type="CDD" id="cd01948">
    <property type="entry name" value="EAL"/>
    <property type="match status" value="1"/>
</dbReference>
<evidence type="ECO:0000313" key="5">
    <source>
        <dbReference type="EMBL" id="ADR19533.1"/>
    </source>
</evidence>
<dbReference type="KEGG" id="cni:Calni_1626"/>
<dbReference type="Pfam" id="PF00990">
    <property type="entry name" value="GGDEF"/>
    <property type="match status" value="1"/>
</dbReference>
<reference evidence="5 6" key="2">
    <citation type="journal article" date="2011" name="Stand. Genomic Sci.">
        <title>Complete genome sequence of Calditerrivibrio nitroreducens type strain (Yu37-1).</title>
        <authorList>
            <person name="Pitluck S."/>
            <person name="Sikorski J."/>
            <person name="Zeytun A."/>
            <person name="Lapidus A."/>
            <person name="Nolan M."/>
            <person name="Lucas S."/>
            <person name="Hammon N."/>
            <person name="Deshpande S."/>
            <person name="Cheng J.F."/>
            <person name="Tapia R."/>
            <person name="Han C."/>
            <person name="Goodwin L."/>
            <person name="Liolios K."/>
            <person name="Pagani I."/>
            <person name="Ivanova N."/>
            <person name="Mavromatis K."/>
            <person name="Pati A."/>
            <person name="Chen A."/>
            <person name="Palaniappan K."/>
            <person name="Hauser L."/>
            <person name="Chang Y.J."/>
            <person name="Jeffries C.D."/>
            <person name="Detter J.C."/>
            <person name="Brambilla E."/>
            <person name="Djao O.D."/>
            <person name="Rohde M."/>
            <person name="Spring S."/>
            <person name="Goker M."/>
            <person name="Woyke T."/>
            <person name="Bristow J."/>
            <person name="Eisen J.A."/>
            <person name="Markowitz V."/>
            <person name="Hugenholtz P."/>
            <person name="Kyrpides N.C."/>
            <person name="Klenk H.P."/>
            <person name="Land M."/>
        </authorList>
    </citation>
    <scope>NUCLEOTIDE SEQUENCE [LARGE SCALE GENOMIC DNA]</scope>
    <source>
        <strain evidence="6">DSM 19672 / NBRC 101217 / Yu37-1</strain>
    </source>
</reference>
<dbReference type="Gene3D" id="3.10.580.10">
    <property type="entry name" value="CBS-domain"/>
    <property type="match status" value="1"/>
</dbReference>
<dbReference type="InterPro" id="IPR000644">
    <property type="entry name" value="CBS_dom"/>
</dbReference>
<dbReference type="STRING" id="768670.Calni_1626"/>
<dbReference type="InterPro" id="IPR035919">
    <property type="entry name" value="EAL_sf"/>
</dbReference>
<dbReference type="PANTHER" id="PTHR33121:SF70">
    <property type="entry name" value="SIGNALING PROTEIN YKOW"/>
    <property type="match status" value="1"/>
</dbReference>
<dbReference type="InterPro" id="IPR043128">
    <property type="entry name" value="Rev_trsase/Diguanyl_cyclase"/>
</dbReference>
<dbReference type="Pfam" id="PF00571">
    <property type="entry name" value="CBS"/>
    <property type="match status" value="1"/>
</dbReference>
<dbReference type="SUPFAM" id="SSF141868">
    <property type="entry name" value="EAL domain-like"/>
    <property type="match status" value="1"/>
</dbReference>
<feature type="domain" description="CBS" evidence="4">
    <location>
        <begin position="270"/>
        <end position="331"/>
    </location>
</feature>
<gene>
    <name evidence="5" type="ordered locus">Calni_1626</name>
</gene>
<organism evidence="5 6">
    <name type="scientific">Calditerrivibrio nitroreducens (strain DSM 19672 / NBRC 101217 / Yu37-1)</name>
    <dbReference type="NCBI Taxonomy" id="768670"/>
    <lineage>
        <taxon>Bacteria</taxon>
        <taxon>Pseudomonadati</taxon>
        <taxon>Deferribacterota</taxon>
        <taxon>Deferribacteres</taxon>
        <taxon>Deferribacterales</taxon>
        <taxon>Calditerrivibrionaceae</taxon>
    </lineage>
</organism>
<dbReference type="InterPro" id="IPR001633">
    <property type="entry name" value="EAL_dom"/>
</dbReference>
<name>E4TFG0_CALNY</name>
<dbReference type="Proteomes" id="UP000007039">
    <property type="component" value="Chromosome"/>
</dbReference>
<evidence type="ECO:0000259" key="2">
    <source>
        <dbReference type="PROSITE" id="PS50883"/>
    </source>
</evidence>
<dbReference type="InterPro" id="IPR000160">
    <property type="entry name" value="GGDEF_dom"/>
</dbReference>
<dbReference type="PANTHER" id="PTHR33121">
    <property type="entry name" value="CYCLIC DI-GMP PHOSPHODIESTERASE PDEF"/>
    <property type="match status" value="1"/>
</dbReference>
<dbReference type="OrthoDB" id="9777298at2"/>
<evidence type="ECO:0000259" key="4">
    <source>
        <dbReference type="PROSITE" id="PS51371"/>
    </source>
</evidence>
<dbReference type="PROSITE" id="PS51371">
    <property type="entry name" value="CBS"/>
    <property type="match status" value="1"/>
</dbReference>
<dbReference type="eggNOG" id="COG0517">
    <property type="taxonomic scope" value="Bacteria"/>
</dbReference>
<dbReference type="eggNOG" id="COG2199">
    <property type="taxonomic scope" value="Bacteria"/>
</dbReference>
<protein>
    <submittedName>
        <fullName evidence="5">Diguanylate cyclase/phosphodiesterase with CBS domains</fullName>
    </submittedName>
</protein>
<dbReference type="Gene3D" id="3.20.20.450">
    <property type="entry name" value="EAL domain"/>
    <property type="match status" value="1"/>
</dbReference>
<dbReference type="RefSeq" id="WP_013451744.1">
    <property type="nucleotide sequence ID" value="NC_014758.1"/>
</dbReference>
<keyword evidence="6" id="KW-1185">Reference proteome</keyword>
<dbReference type="AlphaFoldDB" id="E4TFG0"/>
<evidence type="ECO:0000313" key="6">
    <source>
        <dbReference type="Proteomes" id="UP000007039"/>
    </source>
</evidence>
<feature type="domain" description="GGDEF" evidence="3">
    <location>
        <begin position="429"/>
        <end position="587"/>
    </location>
</feature>
<feature type="domain" description="EAL" evidence="2">
    <location>
        <begin position="1"/>
        <end position="252"/>
    </location>
</feature>
<accession>E4TFG0</accession>
<dbReference type="InterPro" id="IPR046342">
    <property type="entry name" value="CBS_dom_sf"/>
</dbReference>
<dbReference type="Pfam" id="PF00563">
    <property type="entry name" value="EAL"/>
    <property type="match status" value="1"/>
</dbReference>
<dbReference type="eggNOG" id="COG2200">
    <property type="taxonomic scope" value="Bacteria"/>
</dbReference>
<dbReference type="Gene3D" id="3.30.70.270">
    <property type="match status" value="1"/>
</dbReference>
<evidence type="ECO:0000259" key="3">
    <source>
        <dbReference type="PROSITE" id="PS50887"/>
    </source>
</evidence>
<dbReference type="InterPro" id="IPR029787">
    <property type="entry name" value="Nucleotide_cyclase"/>
</dbReference>
<dbReference type="SMART" id="SM00267">
    <property type="entry name" value="GGDEF"/>
    <property type="match status" value="1"/>
</dbReference>
<dbReference type="SUPFAM" id="SSF55073">
    <property type="entry name" value="Nucleotide cyclase"/>
    <property type="match status" value="1"/>
</dbReference>
<dbReference type="GO" id="GO:0071111">
    <property type="term" value="F:cyclic-guanylate-specific phosphodiesterase activity"/>
    <property type="evidence" value="ECO:0007669"/>
    <property type="project" value="InterPro"/>
</dbReference>
<proteinExistence type="predicted"/>
<dbReference type="EMBL" id="CP002347">
    <property type="protein sequence ID" value="ADR19533.1"/>
    <property type="molecule type" value="Genomic_DNA"/>
</dbReference>
<sequence length="590" mass="68088">MKHIFFEKWEKKLEKIDYAVQPIVSTISGRLFGVEFLIRGVEEVGFKSINSFFDEAYNDQVLVPLEKMLRKKVAEKVSKIKNYRNIIIFYNYDHRIMEMPDYNFGFTEQVLNEFKIPVNNWCLELNEGLNHSFTAIYNKVLLRAKASGFKLAIDDFGTGFSNFELLYHSEADYIKLDKFLIREIHKDNRKMSLVSAIKDISSSLGITLIAEGVETEEEYYCLKNFNIELIQGYFIQKPTTDPYSIKLKYDDIESLYNSDRRKSNGFNNRIREGMLFIPPLKIDSNIEDLFSRFQNSNYDFIPLVDNNFSPVGVVFETDLREYIYSPFGRELLTSKLHKKTIKDFMKKMPKVDIRTKIDDVLKLIVTFDSQGIFVTNDNEYIGFLTNNVVLKILNEIRMQEALETNPLTGLPGNAAIAANINKILKDEDNVNYIVYFDFDNFKPFNDKFGFRVGDRAIKGFGEILKGLKRSGNKEIFIGHIGGDDFFLSITFKEYECGKVMAMISGIIDEFKQFSTSFYSFEEVVNKSYQSVDRSGNLKNFPLLGISAAIVEVPKFNVEITDQDLSRLIADLKKNAKTNDTKISIATILSR</sequence>